<evidence type="ECO:0008006" key="4">
    <source>
        <dbReference type="Google" id="ProtNLM"/>
    </source>
</evidence>
<keyword evidence="3" id="KW-1185">Reference proteome</keyword>
<dbReference type="Proteomes" id="UP000321306">
    <property type="component" value="Unassembled WGS sequence"/>
</dbReference>
<reference evidence="2 3" key="1">
    <citation type="submission" date="2019-07" db="EMBL/GenBank/DDBJ databases">
        <title>Whole genome shotgun sequence of Deinococcus cellulosilyticus NBRC 106333.</title>
        <authorList>
            <person name="Hosoyama A."/>
            <person name="Uohara A."/>
            <person name="Ohji S."/>
            <person name="Ichikawa N."/>
        </authorList>
    </citation>
    <scope>NUCLEOTIDE SEQUENCE [LARGE SCALE GENOMIC DNA]</scope>
    <source>
        <strain evidence="2 3">NBRC 106333</strain>
    </source>
</reference>
<dbReference type="AlphaFoldDB" id="A0A511MXV4"/>
<name>A0A511MXV4_DEIC1</name>
<keyword evidence="1" id="KW-0812">Transmembrane</keyword>
<evidence type="ECO:0000313" key="2">
    <source>
        <dbReference type="EMBL" id="GEM44966.1"/>
    </source>
</evidence>
<accession>A0A511MXV4</accession>
<gene>
    <name evidence="2" type="ORF">DC3_06010</name>
</gene>
<keyword evidence="1" id="KW-0472">Membrane</keyword>
<organism evidence="2 3">
    <name type="scientific">Deinococcus cellulosilyticus (strain DSM 18568 / NBRC 106333 / KACC 11606 / 5516J-15)</name>
    <dbReference type="NCBI Taxonomy" id="1223518"/>
    <lineage>
        <taxon>Bacteria</taxon>
        <taxon>Thermotogati</taxon>
        <taxon>Deinococcota</taxon>
        <taxon>Deinococci</taxon>
        <taxon>Deinococcales</taxon>
        <taxon>Deinococcaceae</taxon>
        <taxon>Deinococcus</taxon>
    </lineage>
</organism>
<keyword evidence="1" id="KW-1133">Transmembrane helix</keyword>
<dbReference type="RefSeq" id="WP_146882171.1">
    <property type="nucleotide sequence ID" value="NZ_BJXB01000002.1"/>
</dbReference>
<feature type="transmembrane region" description="Helical" evidence="1">
    <location>
        <begin position="16"/>
        <end position="40"/>
    </location>
</feature>
<sequence length="394" mass="40239">MSKTINQTRKAHREGGFILVMVLSLVVLVMILASGMALMAQSAVMVGGNVSAHGRATQAASAATESALAVLKTWARKEDVQDGVQVSAPPDPEAGGTAVLHLLGTSPDGLLVHIEGSGKAPRGASVKATLLVKGKYHADPELFAGVVSMGQVTHQGKLQLDNGARVGSSGQLPFAGGVGSTKVQVPVPQSVLQIQQAQKPCDVQLGTLVIDSQLQAEALIQKGKTICVAGNVTFHQPLSLQGVRLQVKGQVLGTAAVHFQGSVLLAEGISLRGLQLTDSTLMAAGDVWLDMASGPAGQVSVLSGGQAQVQVSGGSGTGSLALVAGQGAKVEAVSTLRGLVWSGGAVHWSGHELHGAIAATGPIDLGSDPHIIRDPALGREFIPGKLVYEVISRK</sequence>
<dbReference type="EMBL" id="BJXB01000002">
    <property type="protein sequence ID" value="GEM44966.1"/>
    <property type="molecule type" value="Genomic_DNA"/>
</dbReference>
<evidence type="ECO:0000256" key="1">
    <source>
        <dbReference type="SAM" id="Phobius"/>
    </source>
</evidence>
<proteinExistence type="predicted"/>
<protein>
    <recommendedName>
        <fullName evidence="4">Type 4 fimbrial biogenesis protein PilX N-terminal domain-containing protein</fullName>
    </recommendedName>
</protein>
<evidence type="ECO:0000313" key="3">
    <source>
        <dbReference type="Proteomes" id="UP000321306"/>
    </source>
</evidence>
<comment type="caution">
    <text evidence="2">The sequence shown here is derived from an EMBL/GenBank/DDBJ whole genome shotgun (WGS) entry which is preliminary data.</text>
</comment>